<feature type="domain" description="HTH lysR-type" evidence="5">
    <location>
        <begin position="15"/>
        <end position="65"/>
    </location>
</feature>
<dbReference type="SUPFAM" id="SSF46785">
    <property type="entry name" value="Winged helix' DNA-binding domain"/>
    <property type="match status" value="1"/>
</dbReference>
<dbReference type="STRING" id="394096.DB31_2967"/>
<dbReference type="PANTHER" id="PTHR30537:SF5">
    <property type="entry name" value="HTH-TYPE TRANSCRIPTIONAL ACTIVATOR TTDR-RELATED"/>
    <property type="match status" value="1"/>
</dbReference>
<dbReference type="CDD" id="cd08422">
    <property type="entry name" value="PBP2_CrgA_like"/>
    <property type="match status" value="1"/>
</dbReference>
<evidence type="ECO:0000313" key="6">
    <source>
        <dbReference type="EMBL" id="KFE62908.1"/>
    </source>
</evidence>
<evidence type="ECO:0000256" key="1">
    <source>
        <dbReference type="ARBA" id="ARBA00009437"/>
    </source>
</evidence>
<protein>
    <submittedName>
        <fullName evidence="6">Transcriptional regulator, LysR family protein</fullName>
    </submittedName>
</protein>
<dbReference type="FunFam" id="3.40.190.290:FF:000001">
    <property type="entry name" value="Transcriptional regulator, LysR family"/>
    <property type="match status" value="1"/>
</dbReference>
<evidence type="ECO:0000256" key="3">
    <source>
        <dbReference type="ARBA" id="ARBA00023125"/>
    </source>
</evidence>
<keyword evidence="3" id="KW-0238">DNA-binding</keyword>
<dbReference type="SUPFAM" id="SSF53850">
    <property type="entry name" value="Periplasmic binding protein-like II"/>
    <property type="match status" value="1"/>
</dbReference>
<dbReference type="GO" id="GO:0003677">
    <property type="term" value="F:DNA binding"/>
    <property type="evidence" value="ECO:0007669"/>
    <property type="project" value="UniProtKB-KW"/>
</dbReference>
<dbReference type="RefSeq" id="WP_044196510.1">
    <property type="nucleotide sequence ID" value="NZ_JMCB01000019.1"/>
</dbReference>
<dbReference type="InterPro" id="IPR005119">
    <property type="entry name" value="LysR_subst-bd"/>
</dbReference>
<dbReference type="EMBL" id="JMCB01000019">
    <property type="protein sequence ID" value="KFE62908.1"/>
    <property type="molecule type" value="Genomic_DNA"/>
</dbReference>
<sequence>MAREPDRHALDGLGILRAVVQAGSFVGAGEALGLTQPAVSRAVARLEARIGVRVFRRTARSISLTDEGRRFYESVEPHLRAIEEATLVARDSSAKVSGHLRVNVGPSIGQFVLTPRLQPFLAQHPGLSIELAVRDRMGDLVREGFDVAVRFGYPEPSALKARLLMRTRVITCASPEYLARHGEPRRPSDIAKHQCVLMRDPSTGSHFAWEFVRGEKVIPVNAPGQLMVNDIGPMLAACLAGQGIAQVLELYTREFLADGRLVQVLPEWADETYPLYVYHHSAQLMSAKVRAFLDFVVALTRE</sequence>
<dbReference type="Pfam" id="PF00126">
    <property type="entry name" value="HTH_1"/>
    <property type="match status" value="1"/>
</dbReference>
<comment type="similarity">
    <text evidence="1">Belongs to the LysR transcriptional regulatory family.</text>
</comment>
<organism evidence="6 7">
    <name type="scientific">Hyalangium minutum</name>
    <dbReference type="NCBI Taxonomy" id="394096"/>
    <lineage>
        <taxon>Bacteria</taxon>
        <taxon>Pseudomonadati</taxon>
        <taxon>Myxococcota</taxon>
        <taxon>Myxococcia</taxon>
        <taxon>Myxococcales</taxon>
        <taxon>Cystobacterineae</taxon>
        <taxon>Archangiaceae</taxon>
        <taxon>Hyalangium</taxon>
    </lineage>
</organism>
<accession>A0A085W5E5</accession>
<comment type="caution">
    <text evidence="6">The sequence shown here is derived from an EMBL/GenBank/DDBJ whole genome shotgun (WGS) entry which is preliminary data.</text>
</comment>
<dbReference type="GO" id="GO:0003700">
    <property type="term" value="F:DNA-binding transcription factor activity"/>
    <property type="evidence" value="ECO:0007669"/>
    <property type="project" value="InterPro"/>
</dbReference>
<dbReference type="AlphaFoldDB" id="A0A085W5E5"/>
<reference evidence="6 7" key="1">
    <citation type="submission" date="2014-04" db="EMBL/GenBank/DDBJ databases">
        <title>Genome assembly of Hyalangium minutum DSM 14724.</title>
        <authorList>
            <person name="Sharma G."/>
            <person name="Subramanian S."/>
        </authorList>
    </citation>
    <scope>NUCLEOTIDE SEQUENCE [LARGE SCALE GENOMIC DNA]</scope>
    <source>
        <strain evidence="6 7">DSM 14724</strain>
    </source>
</reference>
<dbReference type="InterPro" id="IPR036390">
    <property type="entry name" value="WH_DNA-bd_sf"/>
</dbReference>
<evidence type="ECO:0000313" key="7">
    <source>
        <dbReference type="Proteomes" id="UP000028725"/>
    </source>
</evidence>
<keyword evidence="2" id="KW-0805">Transcription regulation</keyword>
<dbReference type="Gene3D" id="3.40.190.290">
    <property type="match status" value="1"/>
</dbReference>
<evidence type="ECO:0000256" key="2">
    <source>
        <dbReference type="ARBA" id="ARBA00023015"/>
    </source>
</evidence>
<dbReference type="FunFam" id="1.10.10.10:FF:000001">
    <property type="entry name" value="LysR family transcriptional regulator"/>
    <property type="match status" value="1"/>
</dbReference>
<gene>
    <name evidence="6" type="ORF">DB31_2967</name>
</gene>
<evidence type="ECO:0000256" key="4">
    <source>
        <dbReference type="ARBA" id="ARBA00023163"/>
    </source>
</evidence>
<name>A0A085W5E5_9BACT</name>
<dbReference type="PROSITE" id="PS50931">
    <property type="entry name" value="HTH_LYSR"/>
    <property type="match status" value="1"/>
</dbReference>
<keyword evidence="7" id="KW-1185">Reference proteome</keyword>
<dbReference type="InterPro" id="IPR000847">
    <property type="entry name" value="LysR_HTH_N"/>
</dbReference>
<dbReference type="InterPro" id="IPR036388">
    <property type="entry name" value="WH-like_DNA-bd_sf"/>
</dbReference>
<dbReference type="InterPro" id="IPR058163">
    <property type="entry name" value="LysR-type_TF_proteobact-type"/>
</dbReference>
<dbReference type="Pfam" id="PF03466">
    <property type="entry name" value="LysR_substrate"/>
    <property type="match status" value="1"/>
</dbReference>
<dbReference type="Proteomes" id="UP000028725">
    <property type="component" value="Unassembled WGS sequence"/>
</dbReference>
<dbReference type="Gene3D" id="1.10.10.10">
    <property type="entry name" value="Winged helix-like DNA-binding domain superfamily/Winged helix DNA-binding domain"/>
    <property type="match status" value="1"/>
</dbReference>
<keyword evidence="4" id="KW-0804">Transcription</keyword>
<proteinExistence type="inferred from homology"/>
<evidence type="ECO:0000259" key="5">
    <source>
        <dbReference type="PROSITE" id="PS50931"/>
    </source>
</evidence>
<dbReference type="PANTHER" id="PTHR30537">
    <property type="entry name" value="HTH-TYPE TRANSCRIPTIONAL REGULATOR"/>
    <property type="match status" value="1"/>
</dbReference>
<dbReference type="OrthoDB" id="464481at2"/>
<dbReference type="PRINTS" id="PR00039">
    <property type="entry name" value="HTHLYSR"/>
</dbReference>